<dbReference type="Proteomes" id="UP000433483">
    <property type="component" value="Unassembled WGS sequence"/>
</dbReference>
<proteinExistence type="predicted"/>
<sequence>MMEASRGLEDYIPVIVAVTVDFFSALFVSVCISSSGSILLSALLIAVDLGQIMLEFREVKDNSKTVLALWQDLQVSTQDNKTSIPGNSDSTYLLTRILAVTRNPAAFDIVSLKRTRLWACLPHPITSEQTEVLNALETSSVYGPRGLISRRKRSRARRKSRNRVQRTSIVPAPINTRLRSEGSTCAADVQSNTQGGKSRELVTQGLQLLFHCEYLALVEYVECVIPLVFAINKLILEELPNVVYYPGGAGKWVMAALANVFVYATLEICSLLLLNHFLQRNFSFSPLYQLAFALESSRNFVQGTLFLEIVGLLQYELMHLDADFTFRFEWLRENNGS</sequence>
<dbReference type="Proteomes" id="UP000460718">
    <property type="component" value="Unassembled WGS sequence"/>
</dbReference>
<evidence type="ECO:0000313" key="5">
    <source>
        <dbReference type="Proteomes" id="UP000460718"/>
    </source>
</evidence>
<evidence type="ECO:0000313" key="3">
    <source>
        <dbReference type="EMBL" id="KAE9219608.1"/>
    </source>
</evidence>
<name>A0A6A3KD26_9STRA</name>
<keyword evidence="1" id="KW-1133">Transmembrane helix</keyword>
<dbReference type="EMBL" id="QXGB01000319">
    <property type="protein sequence ID" value="KAE9219608.1"/>
    <property type="molecule type" value="Genomic_DNA"/>
</dbReference>
<protein>
    <submittedName>
        <fullName evidence="2">Uncharacterized protein</fullName>
    </submittedName>
</protein>
<evidence type="ECO:0000313" key="4">
    <source>
        <dbReference type="Proteomes" id="UP000433483"/>
    </source>
</evidence>
<evidence type="ECO:0000313" key="2">
    <source>
        <dbReference type="EMBL" id="KAE9005191.1"/>
    </source>
</evidence>
<keyword evidence="4" id="KW-1185">Reference proteome</keyword>
<gene>
    <name evidence="3" type="ORF">PF005_g7813</name>
    <name evidence="2" type="ORF">PF011_g12148</name>
</gene>
<dbReference type="OrthoDB" id="121624at2759"/>
<dbReference type="EMBL" id="QXFW01000695">
    <property type="protein sequence ID" value="KAE9005191.1"/>
    <property type="molecule type" value="Genomic_DNA"/>
</dbReference>
<evidence type="ECO:0000256" key="1">
    <source>
        <dbReference type="SAM" id="Phobius"/>
    </source>
</evidence>
<feature type="transmembrane region" description="Helical" evidence="1">
    <location>
        <begin position="252"/>
        <end position="274"/>
    </location>
</feature>
<feature type="transmembrane region" description="Helical" evidence="1">
    <location>
        <begin position="36"/>
        <end position="54"/>
    </location>
</feature>
<comment type="caution">
    <text evidence="2">The sequence shown here is derived from an EMBL/GenBank/DDBJ whole genome shotgun (WGS) entry which is preliminary data.</text>
</comment>
<keyword evidence="1" id="KW-0472">Membrane</keyword>
<dbReference type="AlphaFoldDB" id="A0A6A3KD26"/>
<accession>A0A6A3KD26</accession>
<keyword evidence="1" id="KW-0812">Transmembrane</keyword>
<organism evidence="2 5">
    <name type="scientific">Phytophthora fragariae</name>
    <dbReference type="NCBI Taxonomy" id="53985"/>
    <lineage>
        <taxon>Eukaryota</taxon>
        <taxon>Sar</taxon>
        <taxon>Stramenopiles</taxon>
        <taxon>Oomycota</taxon>
        <taxon>Peronosporomycetes</taxon>
        <taxon>Peronosporales</taxon>
        <taxon>Peronosporaceae</taxon>
        <taxon>Phytophthora</taxon>
    </lineage>
</organism>
<reference evidence="2 5" key="1">
    <citation type="submission" date="2018-09" db="EMBL/GenBank/DDBJ databases">
        <title>Genomic investigation of the strawberry pathogen Phytophthora fragariae indicates pathogenicity is determined by transcriptional variation in three key races.</title>
        <authorList>
            <person name="Adams T.M."/>
            <person name="Armitage A.D."/>
            <person name="Sobczyk M.K."/>
            <person name="Bates H.J."/>
            <person name="Dunwell J.M."/>
            <person name="Nellist C.F."/>
            <person name="Harrison R.J."/>
        </authorList>
    </citation>
    <scope>NUCLEOTIDE SEQUENCE [LARGE SCALE GENOMIC DNA]</scope>
    <source>
        <strain evidence="3 4">NOV-27</strain>
        <strain evidence="2 5">SCRP245</strain>
    </source>
</reference>